<keyword evidence="2" id="KW-1133">Transmembrane helix</keyword>
<keyword evidence="2" id="KW-0812">Transmembrane</keyword>
<dbReference type="EMBL" id="BKZW01000001">
    <property type="protein sequence ID" value="GER85858.1"/>
    <property type="molecule type" value="Genomic_DNA"/>
</dbReference>
<name>A0A5J4KBG2_9CHLR</name>
<dbReference type="AlphaFoldDB" id="A0A5J4KBG2"/>
<accession>A0A5J4KBG2</accession>
<evidence type="ECO:0000256" key="2">
    <source>
        <dbReference type="SAM" id="Phobius"/>
    </source>
</evidence>
<evidence type="ECO:0000259" key="3">
    <source>
        <dbReference type="Pfam" id="PF02397"/>
    </source>
</evidence>
<dbReference type="PANTHER" id="PTHR30576">
    <property type="entry name" value="COLANIC BIOSYNTHESIS UDP-GLUCOSE LIPID CARRIER TRANSFERASE"/>
    <property type="match status" value="1"/>
</dbReference>
<feature type="domain" description="Bacterial sugar transferase" evidence="3">
    <location>
        <begin position="20"/>
        <end position="199"/>
    </location>
</feature>
<proteinExistence type="inferred from homology"/>
<dbReference type="Pfam" id="PF02397">
    <property type="entry name" value="Bac_transf"/>
    <property type="match status" value="1"/>
</dbReference>
<dbReference type="PANTHER" id="PTHR30576:SF0">
    <property type="entry name" value="UNDECAPRENYL-PHOSPHATE N-ACETYLGALACTOSAMINYL 1-PHOSPHATE TRANSFERASE-RELATED"/>
    <property type="match status" value="1"/>
</dbReference>
<organism evidence="4 5">
    <name type="scientific">Dictyobacter vulcani</name>
    <dbReference type="NCBI Taxonomy" id="2607529"/>
    <lineage>
        <taxon>Bacteria</taxon>
        <taxon>Bacillati</taxon>
        <taxon>Chloroflexota</taxon>
        <taxon>Ktedonobacteria</taxon>
        <taxon>Ktedonobacterales</taxon>
        <taxon>Dictyobacteraceae</taxon>
        <taxon>Dictyobacter</taxon>
    </lineage>
</organism>
<evidence type="ECO:0000313" key="4">
    <source>
        <dbReference type="EMBL" id="GER85858.1"/>
    </source>
</evidence>
<comment type="caution">
    <text evidence="4">The sequence shown here is derived from an EMBL/GenBank/DDBJ whole genome shotgun (WGS) entry which is preliminary data.</text>
</comment>
<keyword evidence="5" id="KW-1185">Reference proteome</keyword>
<dbReference type="InterPro" id="IPR003362">
    <property type="entry name" value="Bact_transf"/>
</dbReference>
<gene>
    <name evidence="4" type="ORF">KDW_00200</name>
</gene>
<keyword evidence="2" id="KW-0472">Membrane</keyword>
<dbReference type="Proteomes" id="UP000326912">
    <property type="component" value="Unassembled WGS sequence"/>
</dbReference>
<sequence length="204" mass="23413">MSCSDLQSQPLAYRCWHYLLNACFGVLGTCVLLALLPWLALCIFLDSPGPIFYWQERVGYGGRPFRLLKFRSMRMNAEPYGATWASSVDARVTRVGRILRSTHLDELPQVLNILRGDMSLIGPRPEREPFVSQLEKAIPSFHYRLSVKPGLTGWAQVKFPYASSYEDAATKLRYDLYYIKHRSFLLDVSILLQTVMKLVWCTGR</sequence>
<protein>
    <recommendedName>
        <fullName evidence="3">Bacterial sugar transferase domain-containing protein</fullName>
    </recommendedName>
</protein>
<comment type="similarity">
    <text evidence="1">Belongs to the bacterial sugar transferase family.</text>
</comment>
<dbReference type="GO" id="GO:0016780">
    <property type="term" value="F:phosphotransferase activity, for other substituted phosphate groups"/>
    <property type="evidence" value="ECO:0007669"/>
    <property type="project" value="TreeGrafter"/>
</dbReference>
<reference evidence="4 5" key="1">
    <citation type="submission" date="2019-10" db="EMBL/GenBank/DDBJ databases">
        <title>Dictyobacter vulcani sp. nov., within the class Ktedonobacteria, isolated from soil of volcanic Mt. Zao.</title>
        <authorList>
            <person name="Zheng Y."/>
            <person name="Wang C.M."/>
            <person name="Sakai Y."/>
            <person name="Abe K."/>
            <person name="Yokota A."/>
            <person name="Yabe S."/>
        </authorList>
    </citation>
    <scope>NUCLEOTIDE SEQUENCE [LARGE SCALE GENOMIC DNA]</scope>
    <source>
        <strain evidence="4 5">W12</strain>
    </source>
</reference>
<feature type="transmembrane region" description="Helical" evidence="2">
    <location>
        <begin position="18"/>
        <end position="45"/>
    </location>
</feature>
<evidence type="ECO:0000256" key="1">
    <source>
        <dbReference type="ARBA" id="ARBA00006464"/>
    </source>
</evidence>
<evidence type="ECO:0000313" key="5">
    <source>
        <dbReference type="Proteomes" id="UP000326912"/>
    </source>
</evidence>